<feature type="domain" description="LPS-assembly protein LptD central" evidence="2">
    <location>
        <begin position="186"/>
        <end position="279"/>
    </location>
</feature>
<dbReference type="PANTHER" id="PTHR30189:SF1">
    <property type="entry name" value="LPS-ASSEMBLY PROTEIN LPTD"/>
    <property type="match status" value="1"/>
</dbReference>
<name>A0A523TDL0_UNCAE</name>
<keyword evidence="1" id="KW-0472">Membrane</keyword>
<keyword evidence="1" id="KW-0812">Transmembrane</keyword>
<dbReference type="EMBL" id="SOJT01000136">
    <property type="protein sequence ID" value="TET28408.1"/>
    <property type="molecule type" value="Genomic_DNA"/>
</dbReference>
<feature type="transmembrane region" description="Helical" evidence="1">
    <location>
        <begin position="26"/>
        <end position="49"/>
    </location>
</feature>
<comment type="caution">
    <text evidence="3">The sequence shown here is derived from an EMBL/GenBank/DDBJ whole genome shotgun (WGS) entry which is preliminary data.</text>
</comment>
<evidence type="ECO:0000313" key="4">
    <source>
        <dbReference type="Proteomes" id="UP000316517"/>
    </source>
</evidence>
<dbReference type="Pfam" id="PF19838">
    <property type="entry name" value="LptD_2"/>
    <property type="match status" value="1"/>
</dbReference>
<dbReference type="PANTHER" id="PTHR30189">
    <property type="entry name" value="LPS-ASSEMBLY PROTEIN"/>
    <property type="match status" value="1"/>
</dbReference>
<dbReference type="InterPro" id="IPR050218">
    <property type="entry name" value="LptD"/>
</dbReference>
<dbReference type="GO" id="GO:1990351">
    <property type="term" value="C:transporter complex"/>
    <property type="evidence" value="ECO:0007669"/>
    <property type="project" value="TreeGrafter"/>
</dbReference>
<accession>A0A523TDL0</accession>
<dbReference type="AlphaFoldDB" id="A0A523TDL0"/>
<protein>
    <submittedName>
        <fullName evidence="3">LPS-assembly protein LptD</fullName>
    </submittedName>
</protein>
<dbReference type="GO" id="GO:0009279">
    <property type="term" value="C:cell outer membrane"/>
    <property type="evidence" value="ECO:0007669"/>
    <property type="project" value="TreeGrafter"/>
</dbReference>
<dbReference type="Proteomes" id="UP000316517">
    <property type="component" value="Unassembled WGS sequence"/>
</dbReference>
<sequence>MNSPKIRRPGRYFWGKISSCKVAGKVFSCLSPGIMLIIIFLVLPCFAFSEVPHLNLQADHLRWVKSPPSLIGWGNAALEYKDMQIKAENIELNLESLDVVAEGNVDLKMKMRQVKASSLRYNLGSEEGVIFSPEGSEGSLFYRAEKVYLYPELIELKDASFTSCDLSHPHYNVKARQVKIYLEEEIIMRNVTFYLGNIPLYWTPFVIRRLKEENRILLPGIGYSQFAGWYLKTGYYLYASSDFQTTFHLDYMQKRGWADGLDVSYRLKNGRGSMQTYRIREKDTSELRWRAKLQHYQALSKSTTLRLRLDRLSDEEFSKDYFGEEYQTSFIALDKRGSNYSAHLLVEAKLNPFPEGFVERLPQISLYFLPRKIGKTPLYLRETAEVTNFRREKEEFLRADLASDLSYPFTVFRYFRVRPRLGYHFFSYQWAGDGKTRGIPYQELALSTRIETRLGDLTYKFRPILNYYHSSRSEDNEGYPSWVREIIEKKENQYPEDLIKIKLENSLRHEKYGGATGNISFQYYPKEEKFSPLEGKFRFTPHLPHLSYIDLYLLYHPYQEEYKVMQGGVGLKNKNWNLGLGVTKDIEERRFDFVAQGRLTLGDKWRFSGYYRYDLENEEIREEKYSLWRDLHCLATQLSVKIYPEREYWIMFYIKAFPEAWIKFSAESFPQIGEVEYPGL</sequence>
<dbReference type="InterPro" id="IPR045659">
    <property type="entry name" value="LptD_2"/>
</dbReference>
<keyword evidence="1" id="KW-1133">Transmembrane helix</keyword>
<proteinExistence type="predicted"/>
<evidence type="ECO:0000259" key="2">
    <source>
        <dbReference type="Pfam" id="PF19838"/>
    </source>
</evidence>
<organism evidence="3 4">
    <name type="scientific">Aerophobetes bacterium</name>
    <dbReference type="NCBI Taxonomy" id="2030807"/>
    <lineage>
        <taxon>Bacteria</taxon>
        <taxon>Candidatus Aerophobota</taxon>
    </lineage>
</organism>
<evidence type="ECO:0000313" key="3">
    <source>
        <dbReference type="EMBL" id="TET28408.1"/>
    </source>
</evidence>
<gene>
    <name evidence="3" type="ORF">E3J68_03075</name>
</gene>
<reference evidence="3 4" key="1">
    <citation type="submission" date="2019-03" db="EMBL/GenBank/DDBJ databases">
        <title>Metabolic potential of uncultured bacteria and archaea associated with petroleum seepage in deep-sea sediments.</title>
        <authorList>
            <person name="Dong X."/>
            <person name="Hubert C."/>
        </authorList>
    </citation>
    <scope>NUCLEOTIDE SEQUENCE [LARGE SCALE GENOMIC DNA]</scope>
    <source>
        <strain evidence="3">E44_bin3</strain>
    </source>
</reference>
<evidence type="ECO:0000256" key="1">
    <source>
        <dbReference type="SAM" id="Phobius"/>
    </source>
</evidence>